<evidence type="ECO:0000256" key="1">
    <source>
        <dbReference type="SAM" id="Coils"/>
    </source>
</evidence>
<organism evidence="3 4">
    <name type="scientific">Acipenser oxyrinchus oxyrinchus</name>
    <dbReference type="NCBI Taxonomy" id="40147"/>
    <lineage>
        <taxon>Eukaryota</taxon>
        <taxon>Metazoa</taxon>
        <taxon>Chordata</taxon>
        <taxon>Craniata</taxon>
        <taxon>Vertebrata</taxon>
        <taxon>Euteleostomi</taxon>
        <taxon>Actinopterygii</taxon>
        <taxon>Chondrostei</taxon>
        <taxon>Acipenseriformes</taxon>
        <taxon>Acipenseridae</taxon>
        <taxon>Acipenser</taxon>
    </lineage>
</organism>
<dbReference type="EMBL" id="JAGXEW010000010">
    <property type="protein sequence ID" value="KAK1167298.1"/>
    <property type="molecule type" value="Genomic_DNA"/>
</dbReference>
<dbReference type="PANTHER" id="PTHR35072">
    <property type="entry name" value="COILED-COIL DOMAIN-CONTAINING PROTEIN 91"/>
    <property type="match status" value="1"/>
</dbReference>
<comment type="caution">
    <text evidence="3">The sequence shown here is derived from an EMBL/GenBank/DDBJ whole genome shotgun (WGS) entry which is preliminary data.</text>
</comment>
<feature type="coiled-coil region" evidence="1">
    <location>
        <begin position="131"/>
        <end position="204"/>
    </location>
</feature>
<dbReference type="GO" id="GO:0005802">
    <property type="term" value="C:trans-Golgi network"/>
    <property type="evidence" value="ECO:0007669"/>
    <property type="project" value="TreeGrafter"/>
</dbReference>
<evidence type="ECO:0000256" key="2">
    <source>
        <dbReference type="SAM" id="MobiDB-lite"/>
    </source>
</evidence>
<accession>A0AAD8G499</accession>
<dbReference type="PANTHER" id="PTHR35072:SF1">
    <property type="entry name" value="COILED-COIL DOMAIN-CONTAINING PROTEIN 91"/>
    <property type="match status" value="1"/>
</dbReference>
<dbReference type="GO" id="GO:0090160">
    <property type="term" value="P:Golgi to lysosome transport"/>
    <property type="evidence" value="ECO:0007669"/>
    <property type="project" value="TreeGrafter"/>
</dbReference>
<keyword evidence="4" id="KW-1185">Reference proteome</keyword>
<protein>
    <submittedName>
        <fullName evidence="3">Coiled-coil domain-containing protein 91-like</fullName>
    </submittedName>
</protein>
<dbReference type="GO" id="GO:0005829">
    <property type="term" value="C:cytosol"/>
    <property type="evidence" value="ECO:0007669"/>
    <property type="project" value="GOC"/>
</dbReference>
<dbReference type="InterPro" id="IPR034592">
    <property type="entry name" value="CCDC91"/>
</dbReference>
<keyword evidence="1" id="KW-0175">Coiled coil</keyword>
<name>A0AAD8G499_ACIOX</name>
<proteinExistence type="predicted"/>
<feature type="region of interest" description="Disordered" evidence="2">
    <location>
        <begin position="1"/>
        <end position="26"/>
    </location>
</feature>
<sequence length="440" mass="49514">MDDDDFGGFETAETFESGDNGTQHAVSPAIPWAAFSAVPGVKLTQSSPPDILTDKTASSAVSLHTEPFLYQAVIPDAAPVPVPSSVLPAVQQQVPLQLSLDNPSGSPLTLPEEAKQAPASQKVNLAAKESEIQLQQTLASLEAKLSAAEEEKVQIKSDLEELMEKHSMLEKDFLKEKDEAESYRDRYTQLQEKHKTELDEMRKAGHGALSIIVEEFKALMKSAVLQQQETSEKHLEAAVQKQAHKCEDLLNAQHQRLLELLDTEREALEEKLKEALSQQAQHQKEAQEKCLQEERQKAQEATEAAVKAEAAHIQESLLEAVRQERRRMEEAHTEEKAFWEAERAMVTQRIHEALMEERKISKEAVKGAIEEERQNGEKRIKEAVVKAREELMDYMKEQKRLDQVTRQRNLSSLELFLSCAQKQLTALMEDKPVGVDSEKI</sequence>
<gene>
    <name evidence="3" type="primary">CCDC91</name>
    <name evidence="3" type="ORF">AOXY_G12015</name>
</gene>
<dbReference type="Proteomes" id="UP001230051">
    <property type="component" value="Unassembled WGS sequence"/>
</dbReference>
<evidence type="ECO:0000313" key="4">
    <source>
        <dbReference type="Proteomes" id="UP001230051"/>
    </source>
</evidence>
<feature type="coiled-coil region" evidence="1">
    <location>
        <begin position="251"/>
        <end position="334"/>
    </location>
</feature>
<reference evidence="3" key="1">
    <citation type="submission" date="2022-02" db="EMBL/GenBank/DDBJ databases">
        <title>Atlantic sturgeon de novo genome assembly.</title>
        <authorList>
            <person name="Stock M."/>
            <person name="Klopp C."/>
            <person name="Guiguen Y."/>
            <person name="Cabau C."/>
            <person name="Parinello H."/>
            <person name="Santidrian Yebra-Pimentel E."/>
            <person name="Kuhl H."/>
            <person name="Dirks R.P."/>
            <person name="Guessner J."/>
            <person name="Wuertz S."/>
            <person name="Du K."/>
            <person name="Schartl M."/>
        </authorList>
    </citation>
    <scope>NUCLEOTIDE SEQUENCE</scope>
    <source>
        <strain evidence="3">STURGEONOMICS-FGT-2020</strain>
        <tissue evidence="3">Whole blood</tissue>
    </source>
</reference>
<dbReference type="AlphaFoldDB" id="A0AAD8G499"/>
<evidence type="ECO:0000313" key="3">
    <source>
        <dbReference type="EMBL" id="KAK1167298.1"/>
    </source>
</evidence>